<reference evidence="1 3" key="1">
    <citation type="journal article" date="2016" name="Genome Announc.">
        <title>Draft Genome Sequence of Criibacterium bergeronii gen. nov., sp. nov., Strain CCRI-22567T, Isolated from a Vaginal Sample from a Woman with Bacterial Vaginosis.</title>
        <authorList>
            <person name="Maheux A.F."/>
            <person name="Berube E."/>
            <person name="Boudreau D.K."/>
            <person name="Raymond F."/>
            <person name="Corbeil J."/>
            <person name="Roy P.H."/>
            <person name="Boissinot M."/>
            <person name="Omar R.F."/>
        </authorList>
    </citation>
    <scope>NUCLEOTIDE SEQUENCE [LARGE SCALE GENOMIC DNA]</scope>
    <source>
        <strain evidence="1 3">CCRI-22567</strain>
    </source>
</reference>
<accession>A0A371IJX8</accession>
<dbReference type="STRING" id="1871336.BBG48_05510"/>
<name>A0A371IJX8_9FIRM</name>
<dbReference type="EMBL" id="VJXW01000002">
    <property type="protein sequence ID" value="TRW28351.1"/>
    <property type="molecule type" value="Genomic_DNA"/>
</dbReference>
<evidence type="ECO:0000313" key="2">
    <source>
        <dbReference type="EMBL" id="TRW28351.1"/>
    </source>
</evidence>
<reference evidence="1" key="2">
    <citation type="submission" date="2018-07" db="EMBL/GenBank/DDBJ databases">
        <authorList>
            <person name="Quirk P.G."/>
            <person name="Krulwich T.A."/>
        </authorList>
    </citation>
    <scope>NUCLEOTIDE SEQUENCE</scope>
    <source>
        <strain evidence="1">CCRI-22567</strain>
    </source>
</reference>
<reference evidence="2 4" key="3">
    <citation type="submission" date="2019-07" db="EMBL/GenBank/DDBJ databases">
        <title>Criibacterium bergeronii gen. nov., sp. nov. isolated from human clinical samples.</title>
        <authorList>
            <person name="Maheux A.F."/>
            <person name="Boudreau D.K."/>
            <person name="Berube E."/>
            <person name="Brodeur S."/>
            <person name="Bernard K.A."/>
            <person name="Abed J.Y."/>
            <person name="Ducrey E."/>
            <person name="Guay E.F."/>
            <person name="Raymond F."/>
            <person name="Corbeil J."/>
            <person name="Domingo M.-C."/>
            <person name="Roy P.H."/>
            <person name="Boissinot M."/>
            <person name="Tocheva E.I."/>
            <person name="Omar R.F."/>
        </authorList>
    </citation>
    <scope>NUCLEOTIDE SEQUENCE [LARGE SCALE GENOMIC DNA]</scope>
    <source>
        <strain evidence="2 4">CCRI-24246</strain>
    </source>
</reference>
<gene>
    <name evidence="1" type="ORF">BBG48_008425</name>
    <name evidence="2" type="ORF">FL857_02495</name>
</gene>
<comment type="caution">
    <text evidence="1">The sequence shown here is derived from an EMBL/GenBank/DDBJ whole genome shotgun (WGS) entry which is preliminary data.</text>
</comment>
<dbReference type="AlphaFoldDB" id="A0A371IJX8"/>
<organism evidence="1 3">
    <name type="scientific">Criibacterium bergeronii</name>
    <dbReference type="NCBI Taxonomy" id="1871336"/>
    <lineage>
        <taxon>Bacteria</taxon>
        <taxon>Bacillati</taxon>
        <taxon>Bacillota</taxon>
        <taxon>Clostridia</taxon>
        <taxon>Peptostreptococcales</taxon>
        <taxon>Filifactoraceae</taxon>
        <taxon>Criibacterium</taxon>
    </lineage>
</organism>
<keyword evidence="3" id="KW-1185">Reference proteome</keyword>
<proteinExistence type="predicted"/>
<evidence type="ECO:0008006" key="5">
    <source>
        <dbReference type="Google" id="ProtNLM"/>
    </source>
</evidence>
<dbReference type="RefSeq" id="WP_068914058.1">
    <property type="nucleotide sequence ID" value="NZ_MBEW02000021.1"/>
</dbReference>
<dbReference type="Proteomes" id="UP000093352">
    <property type="component" value="Unassembled WGS sequence"/>
</dbReference>
<evidence type="ECO:0000313" key="1">
    <source>
        <dbReference type="EMBL" id="RDY20776.1"/>
    </source>
</evidence>
<dbReference type="Proteomes" id="UP000319424">
    <property type="component" value="Unassembled WGS sequence"/>
</dbReference>
<dbReference type="EMBL" id="MBEW02000021">
    <property type="protein sequence ID" value="RDY20776.1"/>
    <property type="molecule type" value="Genomic_DNA"/>
</dbReference>
<protein>
    <recommendedName>
        <fullName evidence="5">Type 4 fimbrial biogenesis protein PilX N-terminal domain-containing protein</fullName>
    </recommendedName>
</protein>
<evidence type="ECO:0000313" key="4">
    <source>
        <dbReference type="Proteomes" id="UP000319424"/>
    </source>
</evidence>
<evidence type="ECO:0000313" key="3">
    <source>
        <dbReference type="Proteomes" id="UP000093352"/>
    </source>
</evidence>
<sequence length="172" mass="18553">MKKKKKNGFIFVAVLVITILLFAITTSVTMLTRAHGGDLIKDIKKDKAYYIANAGLEIVYSALNKENVVGASSILQVTGSSTAGSSAKFKNPKKGIIKHSDLVIIDGKGNPAGYCDINADLEKDDSGNLYYKVESTGKSLAPSDVTDTRTLTMFVFLDSSTKLYDGIKDSPY</sequence>